<feature type="domain" description="Lnb N-terminal periplasmic" evidence="2">
    <location>
        <begin position="135"/>
        <end position="290"/>
    </location>
</feature>
<keyword evidence="1" id="KW-0472">Membrane</keyword>
<gene>
    <name evidence="3" type="ORF">GCM10010873_20640</name>
</gene>
<feature type="transmembrane region" description="Helical" evidence="1">
    <location>
        <begin position="74"/>
        <end position="90"/>
    </location>
</feature>
<evidence type="ECO:0000259" key="2">
    <source>
        <dbReference type="Pfam" id="PF13387"/>
    </source>
</evidence>
<keyword evidence="1" id="KW-1133">Transmembrane helix</keyword>
<comment type="caution">
    <text evidence="3">The sequence shown here is derived from an EMBL/GenBank/DDBJ whole genome shotgun (WGS) entry which is preliminary data.</text>
</comment>
<dbReference type="AlphaFoldDB" id="A0AA37TW53"/>
<evidence type="ECO:0000256" key="1">
    <source>
        <dbReference type="SAM" id="Phobius"/>
    </source>
</evidence>
<dbReference type="InterPro" id="IPR025178">
    <property type="entry name" value="Lnb_N"/>
</dbReference>
<name>A0AA37TW53_9RHOB</name>
<accession>A0AA37TW53</accession>
<sequence length="338" mass="37575">MPATPRSRTPRSRTRSLGRWLGHAGFVLLLVLATAWAATALYLQLNGALQITALAVLALAFAAILVLRRQKRRHAWAGFALAALGIGLWYQTIQPRQDRNWAADVAQGVTGTVTGDLVTLDHVRNFDWSPETTASPHWETRHYDLSQLQSVDMLTSTWGNPDIAHLLVSFGFTGGQQVVFSVEIRRESDEIFSSIGGFFRKFELVLIAADEADIVKLRTNYRAEDVHLFPVKLDAAQRRALFLRYIAFGNDLALAPQFYNTVTANCASTVYHLVQVIKPDMPLDYRLLFSGQLPEYIDELGGLPGTVPMDQRRAQAAISAKALTWVPGQDFSALIRGR</sequence>
<dbReference type="RefSeq" id="WP_284325271.1">
    <property type="nucleotide sequence ID" value="NZ_BSPP01000007.1"/>
</dbReference>
<keyword evidence="4" id="KW-1185">Reference proteome</keyword>
<keyword evidence="1" id="KW-0812">Transmembrane</keyword>
<dbReference type="Pfam" id="PF13387">
    <property type="entry name" value="Lnb_N"/>
    <property type="match status" value="1"/>
</dbReference>
<organism evidence="3 4">
    <name type="scientific">Cypionkella aquatica</name>
    <dbReference type="NCBI Taxonomy" id="1756042"/>
    <lineage>
        <taxon>Bacteria</taxon>
        <taxon>Pseudomonadati</taxon>
        <taxon>Pseudomonadota</taxon>
        <taxon>Alphaproteobacteria</taxon>
        <taxon>Rhodobacterales</taxon>
        <taxon>Paracoccaceae</taxon>
        <taxon>Cypionkella</taxon>
    </lineage>
</organism>
<evidence type="ECO:0000313" key="3">
    <source>
        <dbReference type="EMBL" id="GLS87090.1"/>
    </source>
</evidence>
<dbReference type="Proteomes" id="UP001157355">
    <property type="component" value="Unassembled WGS sequence"/>
</dbReference>
<protein>
    <submittedName>
        <fullName evidence="3">Membrane protein</fullName>
    </submittedName>
</protein>
<feature type="transmembrane region" description="Helical" evidence="1">
    <location>
        <begin position="47"/>
        <end position="67"/>
    </location>
</feature>
<evidence type="ECO:0000313" key="4">
    <source>
        <dbReference type="Proteomes" id="UP001157355"/>
    </source>
</evidence>
<reference evidence="3 4" key="1">
    <citation type="journal article" date="2014" name="Int. J. Syst. Evol. Microbiol.">
        <title>Complete genome sequence of Corynebacterium casei LMG S-19264T (=DSM 44701T), isolated from a smear-ripened cheese.</title>
        <authorList>
            <consortium name="US DOE Joint Genome Institute (JGI-PGF)"/>
            <person name="Walter F."/>
            <person name="Albersmeier A."/>
            <person name="Kalinowski J."/>
            <person name="Ruckert C."/>
        </authorList>
    </citation>
    <scope>NUCLEOTIDE SEQUENCE [LARGE SCALE GENOMIC DNA]</scope>
    <source>
        <strain evidence="3 4">NBRC 111766</strain>
    </source>
</reference>
<dbReference type="EMBL" id="BSPP01000007">
    <property type="protein sequence ID" value="GLS87090.1"/>
    <property type="molecule type" value="Genomic_DNA"/>
</dbReference>
<proteinExistence type="predicted"/>